<proteinExistence type="predicted"/>
<evidence type="ECO:0000313" key="3">
    <source>
        <dbReference type="Proteomes" id="UP000267464"/>
    </source>
</evidence>
<accession>A0A3N7K102</accession>
<dbReference type="SUPFAM" id="SSF56059">
    <property type="entry name" value="Glutathione synthetase ATP-binding domain-like"/>
    <property type="match status" value="1"/>
</dbReference>
<dbReference type="Pfam" id="PF18299">
    <property type="entry name" value="R2K_2"/>
    <property type="match status" value="1"/>
</dbReference>
<reference evidence="2 3" key="2">
    <citation type="submission" date="2018-12" db="EMBL/GenBank/DDBJ databases">
        <title>Rhizobacter gummiphilus sp. nov., a rubber-degrading bacterium isolated from the soil of a botanical garden in Japan.</title>
        <authorList>
            <person name="Shunsuke S.S."/>
        </authorList>
    </citation>
    <scope>NUCLEOTIDE SEQUENCE [LARGE SCALE GENOMIC DNA]</scope>
    <source>
        <strain evidence="2 3">S-16</strain>
    </source>
</reference>
<organism evidence="2 3">
    <name type="scientific">Piscinibacter terrae</name>
    <dbReference type="NCBI Taxonomy" id="2496871"/>
    <lineage>
        <taxon>Bacteria</taxon>
        <taxon>Pseudomonadati</taxon>
        <taxon>Pseudomonadota</taxon>
        <taxon>Betaproteobacteria</taxon>
        <taxon>Burkholderiales</taxon>
        <taxon>Sphaerotilaceae</taxon>
        <taxon>Piscinibacter</taxon>
    </lineage>
</organism>
<reference evidence="2 3" key="1">
    <citation type="submission" date="2018-08" db="EMBL/GenBank/DDBJ databases">
        <authorList>
            <person name="Khan S.A."/>
            <person name="Jeon C.O."/>
            <person name="Chun B.H."/>
            <person name="Jeong S.E."/>
        </authorList>
    </citation>
    <scope>NUCLEOTIDE SEQUENCE [LARGE SCALE GENOMIC DNA]</scope>
    <source>
        <strain evidence="2 3">S-16</strain>
    </source>
</reference>
<dbReference type="AlphaFoldDB" id="A0A3N7K102"/>
<comment type="caution">
    <text evidence="2">The sequence shown here is derived from an EMBL/GenBank/DDBJ whole genome shotgun (WGS) entry which is preliminary data.</text>
</comment>
<gene>
    <name evidence="2" type="ORF">DZC73_06700</name>
</gene>
<dbReference type="InterPro" id="IPR041261">
    <property type="entry name" value="R2K_2"/>
</dbReference>
<dbReference type="Proteomes" id="UP000267464">
    <property type="component" value="Unassembled WGS sequence"/>
</dbReference>
<dbReference type="RefSeq" id="WP_124539372.1">
    <property type="nucleotide sequence ID" value="NZ_QUSW01000001.1"/>
</dbReference>
<keyword evidence="3" id="KW-1185">Reference proteome</keyword>
<dbReference type="EMBL" id="QUSW01000001">
    <property type="protein sequence ID" value="RQP26679.1"/>
    <property type="molecule type" value="Genomic_DNA"/>
</dbReference>
<evidence type="ECO:0000313" key="2">
    <source>
        <dbReference type="EMBL" id="RQP26679.1"/>
    </source>
</evidence>
<name>A0A3N7K102_9BURK</name>
<feature type="domain" description="ATP-grasp" evidence="1">
    <location>
        <begin position="85"/>
        <end position="237"/>
    </location>
</feature>
<dbReference type="OrthoDB" id="654524at2"/>
<evidence type="ECO:0000259" key="1">
    <source>
        <dbReference type="Pfam" id="PF18299"/>
    </source>
</evidence>
<sequence>MFNIAFLQHNGQHRLRDEEQRLHDDLTRRGIPIEFYTLKRIQRRDLPLTRNSFIAGDMDAMHGAMKQLGIEIPLANDYPKCLQPFMHRKVWKSTLGAIEQMAWDTGLPPVFVKPAARRKNFTGFVVSSASDLYRLGSTSRRQPVWCSEVVNWVSEFRVYVVRDRIVSIDHYDGAPQRTLDLDVVAAALATFRASGEAPSAYGIDFGVLESGQTALVEANDGYALGAYAIAAEPYTDLVLQRWSELVSSLP</sequence>
<protein>
    <submittedName>
        <fullName evidence="2">DUF4343 domain-containing protein</fullName>
    </submittedName>
</protein>